<gene>
    <name evidence="7" type="primary">YNL063W</name>
    <name evidence="7" type="ORF">SKUD_159603</name>
</gene>
<feature type="domain" description="Methyltransferase small" evidence="6">
    <location>
        <begin position="113"/>
        <end position="196"/>
    </location>
</feature>
<evidence type="ECO:0000256" key="3">
    <source>
        <dbReference type="ARBA" id="ARBA00022679"/>
    </source>
</evidence>
<reference evidence="7 8" key="1">
    <citation type="journal article" date="2003" name="Science">
        <title>Finding functional features in Saccharomyces genomes by phylogenetic footprinting.</title>
        <authorList>
            <person name="Cliften P.F."/>
            <person name="Sudarsanam P."/>
            <person name="Desikan A."/>
            <person name="Fulton L."/>
            <person name="Fulton B."/>
            <person name="Majors J."/>
            <person name="Waterston R."/>
            <person name="Cohen B.A."/>
            <person name="Johnston M."/>
        </authorList>
    </citation>
    <scope>NUCLEOTIDE SEQUENCE [LARGE SCALE GENOMIC DNA]</scope>
    <source>
        <strain evidence="8">ATCC MYA-4449 / AS 2.2408 / CBS 8840 / NBRC 1802 / NCYC 2889</strain>
    </source>
</reference>
<dbReference type="AlphaFoldDB" id="J4U4P1"/>
<dbReference type="GO" id="GO:0005739">
    <property type="term" value="C:mitochondrion"/>
    <property type="evidence" value="ECO:0007669"/>
    <property type="project" value="TreeGrafter"/>
</dbReference>
<dbReference type="STRING" id="226230.J4U4P1"/>
<dbReference type="InterPro" id="IPR029063">
    <property type="entry name" value="SAM-dependent_MTases_sf"/>
</dbReference>
<evidence type="ECO:0000256" key="4">
    <source>
        <dbReference type="ARBA" id="ARBA00022691"/>
    </source>
</evidence>
<accession>J4U4P1</accession>
<dbReference type="Pfam" id="PF05175">
    <property type="entry name" value="MTS"/>
    <property type="match status" value="1"/>
</dbReference>
<dbReference type="CDD" id="cd02440">
    <property type="entry name" value="AdoMet_MTases"/>
    <property type="match status" value="1"/>
</dbReference>
<organism evidence="7 8">
    <name type="scientific">Saccharomyces kudriavzevii (strain ATCC MYA-4449 / AS 2.2408 / CBS 8840 / NBRC 1802 / NCYC 2889)</name>
    <name type="common">Yeast</name>
    <dbReference type="NCBI Taxonomy" id="226230"/>
    <lineage>
        <taxon>Eukaryota</taxon>
        <taxon>Fungi</taxon>
        <taxon>Dikarya</taxon>
        <taxon>Ascomycota</taxon>
        <taxon>Saccharomycotina</taxon>
        <taxon>Saccharomycetes</taxon>
        <taxon>Saccharomycetales</taxon>
        <taxon>Saccharomycetaceae</taxon>
        <taxon>Saccharomyces</taxon>
    </lineage>
</organism>
<dbReference type="HOGENOM" id="CLU_018398_0_2_1"/>
<dbReference type="EC" id="2.1.1.297" evidence="1"/>
<keyword evidence="2" id="KW-0489">Methyltransferase</keyword>
<comment type="caution">
    <text evidence="7">The sequence shown here is derived from an EMBL/GenBank/DDBJ whole genome shotgun (WGS) entry which is preliminary data.</text>
</comment>
<reference evidence="8" key="2">
    <citation type="journal article" date="2011" name="G3 (Bethesda)">
        <title>The awesome power of yeast evolutionary genetics: New genome sequences and strain resources for the Saccharomyces sensu stricto genus.</title>
        <authorList>
            <person name="Scannell D.R."/>
            <person name="Zill O.A."/>
            <person name="Rokas A."/>
            <person name="Payen C."/>
            <person name="Dunham M.J."/>
            <person name="Eisen M.B."/>
            <person name="Rine J."/>
            <person name="Johnston M."/>
            <person name="Hittinger C.T."/>
        </authorList>
    </citation>
    <scope>GENOME REANNOTATION</scope>
    <source>
        <strain evidence="8">ATCC MYA-4449 / AS 2.2408 / CBS 8840 / NBRC 1802 / NCYC 2889</strain>
    </source>
</reference>
<dbReference type="Proteomes" id="UP000002753">
    <property type="component" value="Unassembled WGS sequence"/>
</dbReference>
<dbReference type="NCBIfam" id="TIGR00536">
    <property type="entry name" value="hemK_fam"/>
    <property type="match status" value="1"/>
</dbReference>
<dbReference type="InterPro" id="IPR050320">
    <property type="entry name" value="N5-glutamine_MTase"/>
</dbReference>
<proteinExistence type="predicted"/>
<dbReference type="SUPFAM" id="SSF53335">
    <property type="entry name" value="S-adenosyl-L-methionine-dependent methyltransferases"/>
    <property type="match status" value="1"/>
</dbReference>
<sequence length="324" mass="37323">MPRLSTSLIRKASRTRPCLHLLLPECRNLEQAKLEYNWLTEELPPEKSIRWACLQRYKHVPLQYILRSQPFGPLDIICRPGVLIPRWETEEWVMELATTINNSTLINHAIPLHICDTFTGTGCIALALSHGIPNSTFTAIDVSKKAINLAKENMLKNRVSKGRLIRRDILSSNAGEEYPLHIDILTGNPPYVRRCDFNRDVKPSVRLFEPKLALVGELECYQDLVDHWLSKTDSFFYEIGDTDQFDYVERRIKDDFKLRQIWSIGLKYDSNGKPRVVYGFKNTSKGGILLQILPSFGTIMHLATALNKQEAYSKPKIKYKCNYI</sequence>
<evidence type="ECO:0000256" key="5">
    <source>
        <dbReference type="ARBA" id="ARBA00048391"/>
    </source>
</evidence>
<evidence type="ECO:0000259" key="6">
    <source>
        <dbReference type="Pfam" id="PF05175"/>
    </source>
</evidence>
<dbReference type="Gene3D" id="3.40.50.150">
    <property type="entry name" value="Vaccinia Virus protein VP39"/>
    <property type="match status" value="1"/>
</dbReference>
<evidence type="ECO:0000256" key="2">
    <source>
        <dbReference type="ARBA" id="ARBA00022603"/>
    </source>
</evidence>
<protein>
    <recommendedName>
        <fullName evidence="1">peptide chain release factor N(5)-glutamine methyltransferase</fullName>
        <ecNumber evidence="1">2.1.1.297</ecNumber>
    </recommendedName>
</protein>
<evidence type="ECO:0000313" key="8">
    <source>
        <dbReference type="Proteomes" id="UP000002753"/>
    </source>
</evidence>
<dbReference type="GO" id="GO:0102559">
    <property type="term" value="F:peptide chain release factor N(5)-glutamine methyltransferase activity"/>
    <property type="evidence" value="ECO:0007669"/>
    <property type="project" value="UniProtKB-EC"/>
</dbReference>
<dbReference type="PANTHER" id="PTHR18895:SF74">
    <property type="entry name" value="MTRF1L RELEASE FACTOR GLUTAMINE METHYLTRANSFERASE"/>
    <property type="match status" value="1"/>
</dbReference>
<dbReference type="PANTHER" id="PTHR18895">
    <property type="entry name" value="HEMK METHYLTRANSFERASE"/>
    <property type="match status" value="1"/>
</dbReference>
<dbReference type="InterPro" id="IPR007848">
    <property type="entry name" value="Small_mtfrase_dom"/>
</dbReference>
<comment type="catalytic activity">
    <reaction evidence="5">
        <text>L-glutaminyl-[peptide chain release factor] + S-adenosyl-L-methionine = N(5)-methyl-L-glutaminyl-[peptide chain release factor] + S-adenosyl-L-homocysteine + H(+)</text>
        <dbReference type="Rhea" id="RHEA:42896"/>
        <dbReference type="Rhea" id="RHEA-COMP:10271"/>
        <dbReference type="Rhea" id="RHEA-COMP:10272"/>
        <dbReference type="ChEBI" id="CHEBI:15378"/>
        <dbReference type="ChEBI" id="CHEBI:30011"/>
        <dbReference type="ChEBI" id="CHEBI:57856"/>
        <dbReference type="ChEBI" id="CHEBI:59789"/>
        <dbReference type="ChEBI" id="CHEBI:61891"/>
        <dbReference type="EC" id="2.1.1.297"/>
    </reaction>
</comment>
<keyword evidence="3" id="KW-0808">Transferase</keyword>
<name>J4U4P1_SACK1</name>
<dbReference type="GO" id="GO:0032259">
    <property type="term" value="P:methylation"/>
    <property type="evidence" value="ECO:0007669"/>
    <property type="project" value="UniProtKB-KW"/>
</dbReference>
<keyword evidence="8" id="KW-1185">Reference proteome</keyword>
<keyword evidence="4" id="KW-0949">S-adenosyl-L-methionine</keyword>
<evidence type="ECO:0000256" key="1">
    <source>
        <dbReference type="ARBA" id="ARBA00012771"/>
    </source>
</evidence>
<dbReference type="EMBL" id="AACI03000142">
    <property type="protein sequence ID" value="EJT44880.1"/>
    <property type="molecule type" value="Genomic_DNA"/>
</dbReference>
<evidence type="ECO:0000313" key="7">
    <source>
        <dbReference type="EMBL" id="EJT44880.1"/>
    </source>
</evidence>
<dbReference type="InterPro" id="IPR004556">
    <property type="entry name" value="HemK-like"/>
</dbReference>